<evidence type="ECO:0000313" key="1">
    <source>
        <dbReference type="EMBL" id="TSJ44312.1"/>
    </source>
</evidence>
<reference evidence="1 2" key="1">
    <citation type="submission" date="2019-07" db="EMBL/GenBank/DDBJ databases">
        <authorList>
            <person name="Huq M.A."/>
        </authorList>
    </citation>
    <scope>NUCLEOTIDE SEQUENCE [LARGE SCALE GENOMIC DNA]</scope>
    <source>
        <strain evidence="1 2">MAH-19</strain>
    </source>
</reference>
<dbReference type="Proteomes" id="UP000318733">
    <property type="component" value="Unassembled WGS sequence"/>
</dbReference>
<evidence type="ECO:0000313" key="2">
    <source>
        <dbReference type="Proteomes" id="UP000318733"/>
    </source>
</evidence>
<name>A0A556MWQ8_9SPHI</name>
<dbReference type="EMBL" id="VLPK01000001">
    <property type="protein sequence ID" value="TSJ44312.1"/>
    <property type="molecule type" value="Genomic_DNA"/>
</dbReference>
<proteinExistence type="predicted"/>
<sequence length="65" mass="7223">MADKHDFSGMTVNERLYVSGQSDNYRDAVKKKDLNTAIAILKTIEIGDGNIKAVLKYDGFIVEDS</sequence>
<protein>
    <submittedName>
        <fullName evidence="1">Uncharacterized protein</fullName>
    </submittedName>
</protein>
<organism evidence="1 2">
    <name type="scientific">Mucilaginibacter corticis</name>
    <dbReference type="NCBI Taxonomy" id="2597670"/>
    <lineage>
        <taxon>Bacteria</taxon>
        <taxon>Pseudomonadati</taxon>
        <taxon>Bacteroidota</taxon>
        <taxon>Sphingobacteriia</taxon>
        <taxon>Sphingobacteriales</taxon>
        <taxon>Sphingobacteriaceae</taxon>
        <taxon>Mucilaginibacter</taxon>
    </lineage>
</organism>
<gene>
    <name evidence="1" type="ORF">FO440_09080</name>
</gene>
<comment type="caution">
    <text evidence="1">The sequence shown here is derived from an EMBL/GenBank/DDBJ whole genome shotgun (WGS) entry which is preliminary data.</text>
</comment>
<accession>A0A556MWQ8</accession>
<dbReference type="AlphaFoldDB" id="A0A556MWQ8"/>
<dbReference type="RefSeq" id="WP_144247874.1">
    <property type="nucleotide sequence ID" value="NZ_VLPK01000001.1"/>
</dbReference>
<dbReference type="OrthoDB" id="771468at2"/>
<keyword evidence="2" id="KW-1185">Reference proteome</keyword>